<feature type="signal peptide" evidence="2">
    <location>
        <begin position="1"/>
        <end position="22"/>
    </location>
</feature>
<name>A0A0A8YR83_ARUDO</name>
<evidence type="ECO:0000313" key="3">
    <source>
        <dbReference type="EMBL" id="JAD28158.1"/>
    </source>
</evidence>
<proteinExistence type="predicted"/>
<reference evidence="3" key="1">
    <citation type="submission" date="2014-09" db="EMBL/GenBank/DDBJ databases">
        <authorList>
            <person name="Magalhaes I.L.F."/>
            <person name="Oliveira U."/>
            <person name="Santos F.R."/>
            <person name="Vidigal T.H.D.A."/>
            <person name="Brescovit A.D."/>
            <person name="Santos A.J."/>
        </authorList>
    </citation>
    <scope>NUCLEOTIDE SEQUENCE</scope>
    <source>
        <tissue evidence="3">Shoot tissue taken approximately 20 cm above the soil surface</tissue>
    </source>
</reference>
<evidence type="ECO:0000256" key="2">
    <source>
        <dbReference type="SAM" id="SignalP"/>
    </source>
</evidence>
<evidence type="ECO:0000256" key="1">
    <source>
        <dbReference type="SAM" id="MobiDB-lite"/>
    </source>
</evidence>
<keyword evidence="2" id="KW-0732">Signal</keyword>
<dbReference type="EMBL" id="GBRH01269737">
    <property type="protein sequence ID" value="JAD28158.1"/>
    <property type="molecule type" value="Transcribed_RNA"/>
</dbReference>
<reference evidence="3" key="2">
    <citation type="journal article" date="2015" name="Data Brief">
        <title>Shoot transcriptome of the giant reed, Arundo donax.</title>
        <authorList>
            <person name="Barrero R.A."/>
            <person name="Guerrero F.D."/>
            <person name="Moolhuijzen P."/>
            <person name="Goolsby J.A."/>
            <person name="Tidwell J."/>
            <person name="Bellgard S.E."/>
            <person name="Bellgard M.I."/>
        </authorList>
    </citation>
    <scope>NUCLEOTIDE SEQUENCE</scope>
    <source>
        <tissue evidence="3">Shoot tissue taken approximately 20 cm above the soil surface</tissue>
    </source>
</reference>
<organism evidence="3">
    <name type="scientific">Arundo donax</name>
    <name type="common">Giant reed</name>
    <name type="synonym">Donax arundinaceus</name>
    <dbReference type="NCBI Taxonomy" id="35708"/>
    <lineage>
        <taxon>Eukaryota</taxon>
        <taxon>Viridiplantae</taxon>
        <taxon>Streptophyta</taxon>
        <taxon>Embryophyta</taxon>
        <taxon>Tracheophyta</taxon>
        <taxon>Spermatophyta</taxon>
        <taxon>Magnoliopsida</taxon>
        <taxon>Liliopsida</taxon>
        <taxon>Poales</taxon>
        <taxon>Poaceae</taxon>
        <taxon>PACMAD clade</taxon>
        <taxon>Arundinoideae</taxon>
        <taxon>Arundineae</taxon>
        <taxon>Arundo</taxon>
    </lineage>
</organism>
<protein>
    <submittedName>
        <fullName evidence="3">UBC</fullName>
    </submittedName>
</protein>
<sequence>MTWERYYLLFMLSVCYSRITSASLTFANSTKKKVICIKKMPDNTPSTWIGTSINSNSFQVLLFSINPITAYIPFFSSSQESCVSLYYYFIYTNLCIRTHALMLGCTTNCTNVLCVLVPLTANSFSCIRFCFPSAPCLPTPTQMTPLSLRLLTCTRRIGLSTRQQPAAGHRSMPWDEMKPHT</sequence>
<feature type="compositionally biased region" description="Basic and acidic residues" evidence="1">
    <location>
        <begin position="172"/>
        <end position="181"/>
    </location>
</feature>
<feature type="region of interest" description="Disordered" evidence="1">
    <location>
        <begin position="161"/>
        <end position="181"/>
    </location>
</feature>
<feature type="chain" id="PRO_5002061906" evidence="2">
    <location>
        <begin position="23"/>
        <end position="181"/>
    </location>
</feature>
<accession>A0A0A8YR83</accession>
<dbReference type="AlphaFoldDB" id="A0A0A8YR83"/>